<dbReference type="GO" id="GO:0009066">
    <property type="term" value="P:aspartate family amino acid metabolic process"/>
    <property type="evidence" value="ECO:0007669"/>
    <property type="project" value="UniProtKB-ARBA"/>
</dbReference>
<dbReference type="PROSITE" id="PS51732">
    <property type="entry name" value="ASN_GLN_ASE_3"/>
    <property type="match status" value="1"/>
</dbReference>
<dbReference type="Gene3D" id="3.40.50.1170">
    <property type="entry name" value="L-asparaginase, N-terminal domain"/>
    <property type="match status" value="1"/>
</dbReference>
<dbReference type="GO" id="GO:0004067">
    <property type="term" value="F:asparaginase activity"/>
    <property type="evidence" value="ECO:0007669"/>
    <property type="project" value="UniProtKB-UniRule"/>
</dbReference>
<dbReference type="PROSITE" id="PS50088">
    <property type="entry name" value="ANK_REPEAT"/>
    <property type="match status" value="3"/>
</dbReference>
<dbReference type="Pfam" id="PF00710">
    <property type="entry name" value="Asparaginase"/>
    <property type="match status" value="1"/>
</dbReference>
<keyword evidence="8" id="KW-1185">Reference proteome</keyword>
<dbReference type="FunFam" id="3.40.50.40:FF:000001">
    <property type="entry name" value="L-asparaginase 1"/>
    <property type="match status" value="1"/>
</dbReference>
<dbReference type="PRINTS" id="PR00139">
    <property type="entry name" value="ASNGLNASE"/>
</dbReference>
<dbReference type="PROSITE" id="PS50297">
    <property type="entry name" value="ANK_REP_REGION"/>
    <property type="match status" value="2"/>
</dbReference>
<evidence type="ECO:0000259" key="6">
    <source>
        <dbReference type="Pfam" id="PF17763"/>
    </source>
</evidence>
<dbReference type="SMART" id="SM00870">
    <property type="entry name" value="Asparaginase"/>
    <property type="match status" value="1"/>
</dbReference>
<sequence length="617" mass="68815">MFSPTNAVKLKINLFVDNPSENFAKEPLVSLKNMPEKEENPSVPSSVEKRIFMLYVGGVIGKKTDKITAYSKYDLESYIRTIPVMCDNEYASLHLSEQDQAEFIVLPGKKSDDRILYHIEEFDKIELSSNITFEHWKKIASVIEEAYEFYDGFVILLGTDTMVYTASALSFMFENLGKTIVITGSQIPVFSPRSDGRDNIVGSLVVAGNLLIPEVTIFFQHTLFRGNRTVRRSTYALHAFECPNMPPLADLGVNIEINHTLILRPNTNEKFNTHSTLNPQVSILRLFPNITIQAVVTYLEPPTEGIVLHTYGAGEIPTNRDDILNELENASNRGVILVNCSQCLEGSVKESLETAKILCEVGVISGGDMTVEAALTKLSYVLSKTEWDLDTKREMMQRDLRGEITCKLEEHCLYGLDILKLVNESRLKGIFLSNLINSCIMECNIVKLKAMEKNIINLSIENLEFRTPLHIACCEGNEDIVEYLLCCGASVHAKDRFGNTPLMDAINFGHHGVIKLLVKCGAHLLNQPTQIGEELCISASRGDIKRLQSYQLAGANLNESDFSGNTALHFAVVHADKEAATYLKSVNVDVTTQNLLGDSPLELAQRLNCQDILQLLK</sequence>
<dbReference type="Gene3D" id="1.25.40.20">
    <property type="entry name" value="Ankyrin repeat-containing domain"/>
    <property type="match status" value="1"/>
</dbReference>
<name>A0AAD8EJR4_DIPPU</name>
<dbReference type="PANTHER" id="PTHR11707">
    <property type="entry name" value="L-ASPARAGINASE"/>
    <property type="match status" value="1"/>
</dbReference>
<evidence type="ECO:0000256" key="1">
    <source>
        <dbReference type="ARBA" id="ARBA00012920"/>
    </source>
</evidence>
<dbReference type="SUPFAM" id="SSF53774">
    <property type="entry name" value="Glutaminase/Asparaginase"/>
    <property type="match status" value="1"/>
</dbReference>
<proteinExistence type="predicted"/>
<reference evidence="7" key="2">
    <citation type="submission" date="2023-05" db="EMBL/GenBank/DDBJ databases">
        <authorList>
            <person name="Fouks B."/>
        </authorList>
    </citation>
    <scope>NUCLEOTIDE SEQUENCE</scope>
    <source>
        <strain evidence="7">Stay&amp;Tobe</strain>
        <tissue evidence="7">Testes</tissue>
    </source>
</reference>
<feature type="repeat" description="ANK" evidence="4">
    <location>
        <begin position="464"/>
        <end position="496"/>
    </location>
</feature>
<dbReference type="AlphaFoldDB" id="A0AAD8EJR4"/>
<reference evidence="7" key="1">
    <citation type="journal article" date="2023" name="IScience">
        <title>Live-bearing cockroach genome reveals convergent evolutionary mechanisms linked to viviparity in insects and beyond.</title>
        <authorList>
            <person name="Fouks B."/>
            <person name="Harrison M.C."/>
            <person name="Mikhailova A.A."/>
            <person name="Marchal E."/>
            <person name="English S."/>
            <person name="Carruthers M."/>
            <person name="Jennings E.C."/>
            <person name="Chiamaka E.L."/>
            <person name="Frigard R.A."/>
            <person name="Pippel M."/>
            <person name="Attardo G.M."/>
            <person name="Benoit J.B."/>
            <person name="Bornberg-Bauer E."/>
            <person name="Tobe S.S."/>
        </authorList>
    </citation>
    <scope>NUCLEOTIDE SEQUENCE</scope>
    <source>
        <strain evidence="7">Stay&amp;Tobe</strain>
    </source>
</reference>
<feature type="domain" description="L-asparaginase N-terminal" evidence="5">
    <location>
        <begin position="50"/>
        <end position="260"/>
    </location>
</feature>
<dbReference type="InterPro" id="IPR027473">
    <property type="entry name" value="L-asparaginase_C"/>
</dbReference>
<evidence type="ECO:0000256" key="4">
    <source>
        <dbReference type="PROSITE-ProRule" id="PRU00023"/>
    </source>
</evidence>
<feature type="repeat" description="ANK" evidence="4">
    <location>
        <begin position="563"/>
        <end position="595"/>
    </location>
</feature>
<dbReference type="PIRSF" id="PIRSF001220">
    <property type="entry name" value="L-ASNase_gatD"/>
    <property type="match status" value="1"/>
</dbReference>
<feature type="binding site" evidence="3">
    <location>
        <begin position="159"/>
        <end position="160"/>
    </location>
    <ligand>
        <name>substrate</name>
    </ligand>
</feature>
<organism evidence="7 8">
    <name type="scientific">Diploptera punctata</name>
    <name type="common">Pacific beetle cockroach</name>
    <dbReference type="NCBI Taxonomy" id="6984"/>
    <lineage>
        <taxon>Eukaryota</taxon>
        <taxon>Metazoa</taxon>
        <taxon>Ecdysozoa</taxon>
        <taxon>Arthropoda</taxon>
        <taxon>Hexapoda</taxon>
        <taxon>Insecta</taxon>
        <taxon>Pterygota</taxon>
        <taxon>Neoptera</taxon>
        <taxon>Polyneoptera</taxon>
        <taxon>Dictyoptera</taxon>
        <taxon>Blattodea</taxon>
        <taxon>Blaberoidea</taxon>
        <taxon>Blaberidae</taxon>
        <taxon>Diplopterinae</taxon>
        <taxon>Diploptera</taxon>
    </lineage>
</organism>
<evidence type="ECO:0000313" key="7">
    <source>
        <dbReference type="EMBL" id="KAJ9592047.1"/>
    </source>
</evidence>
<dbReference type="PIRSF" id="PIRSF500176">
    <property type="entry name" value="L_ASNase"/>
    <property type="match status" value="1"/>
</dbReference>
<dbReference type="InterPro" id="IPR036152">
    <property type="entry name" value="Asp/glu_Ase-like_sf"/>
</dbReference>
<dbReference type="EMBL" id="JASPKZ010003849">
    <property type="protein sequence ID" value="KAJ9592047.1"/>
    <property type="molecule type" value="Genomic_DNA"/>
</dbReference>
<evidence type="ECO:0000313" key="8">
    <source>
        <dbReference type="Proteomes" id="UP001233999"/>
    </source>
</evidence>
<feature type="binding site" evidence="3">
    <location>
        <position position="141"/>
    </location>
    <ligand>
        <name>substrate</name>
    </ligand>
</feature>
<dbReference type="SUPFAM" id="SSF48403">
    <property type="entry name" value="Ankyrin repeat"/>
    <property type="match status" value="1"/>
</dbReference>
<dbReference type="InterPro" id="IPR036770">
    <property type="entry name" value="Ankyrin_rpt-contain_sf"/>
</dbReference>
<evidence type="ECO:0000256" key="3">
    <source>
        <dbReference type="PIRSR" id="PIRSR001220-2"/>
    </source>
</evidence>
<dbReference type="CDD" id="cd08963">
    <property type="entry name" value="L-asparaginase_I"/>
    <property type="match status" value="1"/>
</dbReference>
<evidence type="ECO:0000256" key="2">
    <source>
        <dbReference type="ARBA" id="ARBA00022801"/>
    </source>
</evidence>
<comment type="caution">
    <text evidence="7">The sequence shown here is derived from an EMBL/GenBank/DDBJ whole genome shotgun (WGS) entry which is preliminary data.</text>
</comment>
<dbReference type="InterPro" id="IPR041725">
    <property type="entry name" value="L-asparaginase_I"/>
</dbReference>
<gene>
    <name evidence="7" type="ORF">L9F63_001426</name>
</gene>
<protein>
    <recommendedName>
        <fullName evidence="1">asparaginase</fullName>
        <ecNumber evidence="1">3.5.1.1</ecNumber>
    </recommendedName>
</protein>
<dbReference type="InterPro" id="IPR040919">
    <property type="entry name" value="Asparaginase_C"/>
</dbReference>
<feature type="domain" description="Asparaginase/glutaminase C-terminal" evidence="6">
    <location>
        <begin position="280"/>
        <end position="396"/>
    </location>
</feature>
<evidence type="ECO:0000259" key="5">
    <source>
        <dbReference type="Pfam" id="PF00710"/>
    </source>
</evidence>
<feature type="repeat" description="ANK" evidence="4">
    <location>
        <begin position="497"/>
        <end position="529"/>
    </location>
</feature>
<dbReference type="Pfam" id="PF17763">
    <property type="entry name" value="Asparaginase_C"/>
    <property type="match status" value="1"/>
</dbReference>
<dbReference type="InterPro" id="IPR037152">
    <property type="entry name" value="L-asparaginase_N_sf"/>
</dbReference>
<keyword evidence="2" id="KW-0378">Hydrolase</keyword>
<dbReference type="Gene3D" id="3.40.50.40">
    <property type="match status" value="1"/>
</dbReference>
<dbReference type="PANTHER" id="PTHR11707:SF28">
    <property type="entry name" value="60 KDA LYSOPHOSPHOLIPASE"/>
    <property type="match status" value="1"/>
</dbReference>
<dbReference type="Pfam" id="PF12796">
    <property type="entry name" value="Ank_2"/>
    <property type="match status" value="2"/>
</dbReference>
<dbReference type="InterPro" id="IPR002110">
    <property type="entry name" value="Ankyrin_rpt"/>
</dbReference>
<dbReference type="InterPro" id="IPR027474">
    <property type="entry name" value="L-asparaginase_N"/>
</dbReference>
<dbReference type="InterPro" id="IPR006034">
    <property type="entry name" value="Asparaginase/glutaminase-like"/>
</dbReference>
<dbReference type="EC" id="3.5.1.1" evidence="1"/>
<keyword evidence="4" id="KW-0040">ANK repeat</keyword>
<dbReference type="SMART" id="SM00248">
    <property type="entry name" value="ANK"/>
    <property type="match status" value="3"/>
</dbReference>
<accession>A0AAD8EJR4</accession>
<dbReference type="Proteomes" id="UP001233999">
    <property type="component" value="Unassembled WGS sequence"/>
</dbReference>